<evidence type="ECO:0000256" key="4">
    <source>
        <dbReference type="ARBA" id="ARBA00022837"/>
    </source>
</evidence>
<dbReference type="InterPro" id="IPR020894">
    <property type="entry name" value="Cadherin_CS"/>
</dbReference>
<dbReference type="Pfam" id="PF00028">
    <property type="entry name" value="Cadherin"/>
    <property type="match status" value="1"/>
</dbReference>
<keyword evidence="10" id="KW-1185">Reference proteome</keyword>
<keyword evidence="9" id="KW-0012">Acyltransferase</keyword>
<comment type="subcellular location">
    <subcellularLocation>
        <location evidence="1">Membrane</location>
    </subcellularLocation>
</comment>
<dbReference type="AlphaFoldDB" id="A0ABD2QLK3"/>
<dbReference type="PANTHER" id="PTHR24026">
    <property type="entry name" value="FAT ATYPICAL CADHERIN-RELATED"/>
    <property type="match status" value="1"/>
</dbReference>
<dbReference type="GO" id="GO:0016020">
    <property type="term" value="C:membrane"/>
    <property type="evidence" value="ECO:0007669"/>
    <property type="project" value="UniProtKB-SubCell"/>
</dbReference>
<evidence type="ECO:0000313" key="10">
    <source>
        <dbReference type="Proteomes" id="UP001626550"/>
    </source>
</evidence>
<evidence type="ECO:0000256" key="3">
    <source>
        <dbReference type="ARBA" id="ARBA00022737"/>
    </source>
</evidence>
<dbReference type="PRINTS" id="PR00205">
    <property type="entry name" value="CADHERIN"/>
</dbReference>
<evidence type="ECO:0000256" key="7">
    <source>
        <dbReference type="PROSITE-ProRule" id="PRU00043"/>
    </source>
</evidence>
<keyword evidence="4 7" id="KW-0106">Calcium</keyword>
<comment type="caution">
    <text evidence="9">The sequence shown here is derived from an EMBL/GenBank/DDBJ whole genome shotgun (WGS) entry which is preliminary data.</text>
</comment>
<protein>
    <submittedName>
        <fullName evidence="9">Bahd acyltransferase</fullName>
    </submittedName>
</protein>
<proteinExistence type="predicted"/>
<dbReference type="Gene3D" id="2.60.40.60">
    <property type="entry name" value="Cadherins"/>
    <property type="match status" value="3"/>
</dbReference>
<evidence type="ECO:0000313" key="9">
    <source>
        <dbReference type="EMBL" id="KAL3320323.1"/>
    </source>
</evidence>
<dbReference type="SUPFAM" id="SSF49313">
    <property type="entry name" value="Cadherin-like"/>
    <property type="match status" value="3"/>
</dbReference>
<dbReference type="InterPro" id="IPR002126">
    <property type="entry name" value="Cadherin-like_dom"/>
</dbReference>
<dbReference type="PROSITE" id="PS50268">
    <property type="entry name" value="CADHERIN_2"/>
    <property type="match status" value="3"/>
</dbReference>
<dbReference type="CDD" id="cd11304">
    <property type="entry name" value="Cadherin_repeat"/>
    <property type="match status" value="2"/>
</dbReference>
<dbReference type="EMBL" id="JBJKFK010000060">
    <property type="protein sequence ID" value="KAL3320323.1"/>
    <property type="molecule type" value="Genomic_DNA"/>
</dbReference>
<evidence type="ECO:0000259" key="8">
    <source>
        <dbReference type="PROSITE" id="PS50268"/>
    </source>
</evidence>
<evidence type="ECO:0000256" key="6">
    <source>
        <dbReference type="ARBA" id="ARBA00023136"/>
    </source>
</evidence>
<name>A0ABD2QLK3_9PLAT</name>
<keyword evidence="6" id="KW-0472">Membrane</keyword>
<dbReference type="GO" id="GO:0005509">
    <property type="term" value="F:calcium ion binding"/>
    <property type="evidence" value="ECO:0007669"/>
    <property type="project" value="UniProtKB-UniRule"/>
</dbReference>
<keyword evidence="3" id="KW-0677">Repeat</keyword>
<feature type="domain" description="Cadherin" evidence="8">
    <location>
        <begin position="364"/>
        <end position="458"/>
    </location>
</feature>
<evidence type="ECO:0000256" key="1">
    <source>
        <dbReference type="ARBA" id="ARBA00004370"/>
    </source>
</evidence>
<keyword evidence="9" id="KW-0808">Transferase</keyword>
<feature type="domain" description="Cadherin" evidence="8">
    <location>
        <begin position="20"/>
        <end position="135"/>
    </location>
</feature>
<sequence length="574" mass="63395">MEIWQEIDVLDINDNPPLLANATVEGKISEDALSNTPLISLQNTPLRVQASDPDAGFNATLVYRIITCDYVPTSTFTIDQSTGVIRLAHESIIDFERAPRITCQLLVTDAPGLSAAHLLQLQVLILDVNDESPYFLTEALTVSLLVPTFDQAPVTVARAYDKDADDTLAYSLLVNEHSHLFAINSSSGAIHVTQAQELNKQSSSLRSVSLSVSVTDAAKHQCLRSMIVNLHLLAAKLLLTATPDFGIVRDIHLSLPEQYVGDARLRLGQLTVDPRASGVNYKFVLLGYFPGLALDAHSGVVYGIGDEANRGEKRLDREQYPGRQELQFLVRNSLGFAVTGKLLLQLQDANDNSPQFLNEPYHAIVASDADLDDNAKINYRLVSMFPKGQLEILSLSEENGLMALDEDALTQTTPLTEWFGRQLSVMVAAKDGGQRVENTTVSISLASGLGPLLPEPVFHLSVPEDTVPGEEIYRFRASIPKSAPARLLYRLLVTIPMSKQQQKRREEIRKFFDFITAVYFSPSHFPQASSHSPFIVEPKTGEYWASGFQLGRGNTHFIKLNLANPEKYSHEKCI</sequence>
<accession>A0ABD2QLK3</accession>
<dbReference type="InterPro" id="IPR015919">
    <property type="entry name" value="Cadherin-like_sf"/>
</dbReference>
<feature type="domain" description="Cadherin" evidence="8">
    <location>
        <begin position="313"/>
        <end position="356"/>
    </location>
</feature>
<dbReference type="GO" id="GO:0016746">
    <property type="term" value="F:acyltransferase activity"/>
    <property type="evidence" value="ECO:0007669"/>
    <property type="project" value="UniProtKB-KW"/>
</dbReference>
<reference evidence="9 10" key="1">
    <citation type="submission" date="2024-11" db="EMBL/GenBank/DDBJ databases">
        <title>Adaptive evolution of stress response genes in parasites aligns with host niche diversity.</title>
        <authorList>
            <person name="Hahn C."/>
            <person name="Resl P."/>
        </authorList>
    </citation>
    <scope>NUCLEOTIDE SEQUENCE [LARGE SCALE GENOMIC DNA]</scope>
    <source>
        <strain evidence="9">EGGRZ-B1_66</strain>
        <tissue evidence="9">Body</tissue>
    </source>
</reference>
<dbReference type="PROSITE" id="PS00232">
    <property type="entry name" value="CADHERIN_1"/>
    <property type="match status" value="2"/>
</dbReference>
<dbReference type="Proteomes" id="UP001626550">
    <property type="component" value="Unassembled WGS sequence"/>
</dbReference>
<gene>
    <name evidence="9" type="primary">FAT3_2</name>
    <name evidence="9" type="ORF">Ciccas_000992</name>
</gene>
<dbReference type="SMART" id="SM00112">
    <property type="entry name" value="CA"/>
    <property type="match status" value="3"/>
</dbReference>
<evidence type="ECO:0000256" key="5">
    <source>
        <dbReference type="ARBA" id="ARBA00022989"/>
    </source>
</evidence>
<keyword evidence="2" id="KW-0812">Transmembrane</keyword>
<dbReference type="PANTHER" id="PTHR24026:SF126">
    <property type="entry name" value="PROTOCADHERIN FAT 4"/>
    <property type="match status" value="1"/>
</dbReference>
<organism evidence="9 10">
    <name type="scientific">Cichlidogyrus casuarinus</name>
    <dbReference type="NCBI Taxonomy" id="1844966"/>
    <lineage>
        <taxon>Eukaryota</taxon>
        <taxon>Metazoa</taxon>
        <taxon>Spiralia</taxon>
        <taxon>Lophotrochozoa</taxon>
        <taxon>Platyhelminthes</taxon>
        <taxon>Monogenea</taxon>
        <taxon>Monopisthocotylea</taxon>
        <taxon>Dactylogyridea</taxon>
        <taxon>Ancyrocephalidae</taxon>
        <taxon>Cichlidogyrus</taxon>
    </lineage>
</organism>
<evidence type="ECO:0000256" key="2">
    <source>
        <dbReference type="ARBA" id="ARBA00022692"/>
    </source>
</evidence>
<keyword evidence="5" id="KW-1133">Transmembrane helix</keyword>